<feature type="region of interest" description="Disordered" evidence="2">
    <location>
        <begin position="451"/>
        <end position="471"/>
    </location>
</feature>
<evidence type="ECO:0000313" key="5">
    <source>
        <dbReference type="Proteomes" id="UP000823388"/>
    </source>
</evidence>
<feature type="domain" description="RING-type" evidence="3">
    <location>
        <begin position="331"/>
        <end position="390"/>
    </location>
</feature>
<dbReference type="InterPro" id="IPR001841">
    <property type="entry name" value="Znf_RING"/>
</dbReference>
<proteinExistence type="predicted"/>
<keyword evidence="1" id="KW-0862">Zinc</keyword>
<accession>A0A8T0MMG6</accession>
<dbReference type="PANTHER" id="PTHR31150">
    <property type="entry name" value="EXPRESSED PROTEIN"/>
    <property type="match status" value="1"/>
</dbReference>
<evidence type="ECO:0000313" key="4">
    <source>
        <dbReference type="EMBL" id="KAG2538195.1"/>
    </source>
</evidence>
<feature type="region of interest" description="Disordered" evidence="2">
    <location>
        <begin position="69"/>
        <end position="91"/>
    </location>
</feature>
<dbReference type="AlphaFoldDB" id="A0A8T0MMG6"/>
<sequence>MGSLCCVAARPHGTSTASREWSSIGRSDPTWRTNVGFSPPVSRGWEYRINSEGLSYGSHGDSGVAANYGSSLSSNSKEASRSWERNELPQEHRYSTSEGAISYFNSPDVSFQNQHVMLPILQDSSIDEYMRGPCNHFPKHFTIRPVLLIGCFYIHVHVHGIFSKELYNKISCVNDIFYYAISVAEPIGALLLSEGISGQQNSGGSTSSRSEGSECDIVPKSYSSTPCNFPSRRSFLSKPVHPLSFPEHALEAQGNQSPVASASSNNPLHSEYKGTGEVCSPGPMYYGSGNHGELGNWSAASSMDLTDVSERPEADRAGPLRSNNVMQKTRCDLCERFLTKRSPWGSRRIVRTGDLPVAGVLPCSHVYHAECLERTTPKGQKHDPPCPVCDKLAGKDTEHWSICRLKNGFPRLRSLGEGPSRVWSCAHAGDCVAGAVQIPRSNSIALLTRSGHKRHASLKGDPGKDLAETSKSACM</sequence>
<dbReference type="PANTHER" id="PTHR31150:SF23">
    <property type="entry name" value="MANDELONITRILE LYASE-RELATED"/>
    <property type="match status" value="1"/>
</dbReference>
<evidence type="ECO:0000256" key="2">
    <source>
        <dbReference type="SAM" id="MobiDB-lite"/>
    </source>
</evidence>
<protein>
    <recommendedName>
        <fullName evidence="3">RING-type domain-containing protein</fullName>
    </recommendedName>
</protein>
<evidence type="ECO:0000259" key="3">
    <source>
        <dbReference type="PROSITE" id="PS50089"/>
    </source>
</evidence>
<name>A0A8T0MMG6_PANVG</name>
<evidence type="ECO:0000256" key="1">
    <source>
        <dbReference type="PROSITE-ProRule" id="PRU00175"/>
    </source>
</evidence>
<keyword evidence="1" id="KW-0479">Metal-binding</keyword>
<dbReference type="PROSITE" id="PS50089">
    <property type="entry name" value="ZF_RING_2"/>
    <property type="match status" value="1"/>
</dbReference>
<keyword evidence="5" id="KW-1185">Reference proteome</keyword>
<reference evidence="4" key="1">
    <citation type="submission" date="2020-05" db="EMBL/GenBank/DDBJ databases">
        <title>WGS assembly of Panicum virgatum.</title>
        <authorList>
            <person name="Lovell J.T."/>
            <person name="Jenkins J."/>
            <person name="Shu S."/>
            <person name="Juenger T.E."/>
            <person name="Schmutz J."/>
        </authorList>
    </citation>
    <scope>NUCLEOTIDE SEQUENCE</scope>
    <source>
        <strain evidence="4">AP13</strain>
    </source>
</reference>
<dbReference type="EMBL" id="CM029054">
    <property type="protein sequence ID" value="KAG2538195.1"/>
    <property type="molecule type" value="Genomic_DNA"/>
</dbReference>
<comment type="caution">
    <text evidence="4">The sequence shown here is derived from an EMBL/GenBank/DDBJ whole genome shotgun (WGS) entry which is preliminary data.</text>
</comment>
<dbReference type="SUPFAM" id="SSF57850">
    <property type="entry name" value="RING/U-box"/>
    <property type="match status" value="1"/>
</dbReference>
<organism evidence="4 5">
    <name type="scientific">Panicum virgatum</name>
    <name type="common">Blackwell switchgrass</name>
    <dbReference type="NCBI Taxonomy" id="38727"/>
    <lineage>
        <taxon>Eukaryota</taxon>
        <taxon>Viridiplantae</taxon>
        <taxon>Streptophyta</taxon>
        <taxon>Embryophyta</taxon>
        <taxon>Tracheophyta</taxon>
        <taxon>Spermatophyta</taxon>
        <taxon>Magnoliopsida</taxon>
        <taxon>Liliopsida</taxon>
        <taxon>Poales</taxon>
        <taxon>Poaceae</taxon>
        <taxon>PACMAD clade</taxon>
        <taxon>Panicoideae</taxon>
        <taxon>Panicodae</taxon>
        <taxon>Paniceae</taxon>
        <taxon>Panicinae</taxon>
        <taxon>Panicum</taxon>
        <taxon>Panicum sect. Hiantes</taxon>
    </lineage>
</organism>
<dbReference type="InterPro" id="IPR013083">
    <property type="entry name" value="Znf_RING/FYVE/PHD"/>
</dbReference>
<dbReference type="Proteomes" id="UP000823388">
    <property type="component" value="Chromosome 9N"/>
</dbReference>
<dbReference type="Gene3D" id="3.30.40.10">
    <property type="entry name" value="Zinc/RING finger domain, C3HC4 (zinc finger)"/>
    <property type="match status" value="1"/>
</dbReference>
<keyword evidence="1" id="KW-0863">Zinc-finger</keyword>
<feature type="compositionally biased region" description="Basic and acidic residues" evidence="2">
    <location>
        <begin position="78"/>
        <end position="91"/>
    </location>
</feature>
<gene>
    <name evidence="4" type="ORF">PVAP13_9NG311700</name>
</gene>
<dbReference type="GO" id="GO:0008270">
    <property type="term" value="F:zinc ion binding"/>
    <property type="evidence" value="ECO:0007669"/>
    <property type="project" value="UniProtKB-KW"/>
</dbReference>